<dbReference type="Proteomes" id="UP001595741">
    <property type="component" value="Unassembled WGS sequence"/>
</dbReference>
<gene>
    <name evidence="1" type="ORF">ACFOLG_04865</name>
</gene>
<evidence type="ECO:0000313" key="1">
    <source>
        <dbReference type="EMBL" id="MFC3531510.1"/>
    </source>
</evidence>
<reference evidence="2" key="1">
    <citation type="journal article" date="2019" name="Int. J. Syst. Evol. Microbiol.">
        <title>The Global Catalogue of Microorganisms (GCM) 10K type strain sequencing project: providing services to taxonomists for standard genome sequencing and annotation.</title>
        <authorList>
            <consortium name="The Broad Institute Genomics Platform"/>
            <consortium name="The Broad Institute Genome Sequencing Center for Infectious Disease"/>
            <person name="Wu L."/>
            <person name="Ma J."/>
        </authorList>
    </citation>
    <scope>NUCLEOTIDE SEQUENCE [LARGE SCALE GENOMIC DNA]</scope>
    <source>
        <strain evidence="2">KCTC 42742</strain>
    </source>
</reference>
<protein>
    <submittedName>
        <fullName evidence="1">Uncharacterized protein</fullName>
    </submittedName>
</protein>
<keyword evidence="2" id="KW-1185">Reference proteome</keyword>
<name>A0ABV7RBQ1_9NEIS</name>
<sequence>MPDRQLTTRVQCSCGHTSHITMAGKTASYCPNCGCRVYSPAAKEQPSNWTIGRLAPWALGGLAFIWGLQNWPHTARPAQPPAVVMPPQAIQAIPTPAAPLPPPVAITQGDQEMWTQAPRVAPFTVKTPDGSNSYYLKLVDANTNQPVMSLFVFPAQEYRSTVPLGAYKLRYAHGPIWYGSEHFFGPQTTFMEANSVFNFTQEGQHLKGHIVSLIKQPMGNLPTQEISRQAF</sequence>
<comment type="caution">
    <text evidence="1">The sequence shown here is derived from an EMBL/GenBank/DDBJ whole genome shotgun (WGS) entry which is preliminary data.</text>
</comment>
<evidence type="ECO:0000313" key="2">
    <source>
        <dbReference type="Proteomes" id="UP001595741"/>
    </source>
</evidence>
<dbReference type="RefSeq" id="WP_386089010.1">
    <property type="nucleotide sequence ID" value="NZ_JBHRXN010000010.1"/>
</dbReference>
<organism evidence="1 2">
    <name type="scientific">Vogesella facilis</name>
    <dbReference type="NCBI Taxonomy" id="1655232"/>
    <lineage>
        <taxon>Bacteria</taxon>
        <taxon>Pseudomonadati</taxon>
        <taxon>Pseudomonadota</taxon>
        <taxon>Betaproteobacteria</taxon>
        <taxon>Neisseriales</taxon>
        <taxon>Chromobacteriaceae</taxon>
        <taxon>Vogesella</taxon>
    </lineage>
</organism>
<dbReference type="EMBL" id="JBHRXN010000010">
    <property type="protein sequence ID" value="MFC3531510.1"/>
    <property type="molecule type" value="Genomic_DNA"/>
</dbReference>
<proteinExistence type="predicted"/>
<accession>A0ABV7RBQ1</accession>